<organism evidence="2 3">
    <name type="scientific">Planococcus halotolerans</name>
    <dbReference type="NCBI Taxonomy" id="2233542"/>
    <lineage>
        <taxon>Bacteria</taxon>
        <taxon>Bacillati</taxon>
        <taxon>Bacillota</taxon>
        <taxon>Bacilli</taxon>
        <taxon>Bacillales</taxon>
        <taxon>Caryophanaceae</taxon>
        <taxon>Planococcus</taxon>
    </lineage>
</organism>
<evidence type="ECO:0000313" key="3">
    <source>
        <dbReference type="Proteomes" id="UP000251002"/>
    </source>
</evidence>
<name>A0A365KTV8_9BACL</name>
<dbReference type="InterPro" id="IPR012334">
    <property type="entry name" value="Pectin_lyas_fold"/>
</dbReference>
<dbReference type="InterPro" id="IPR024535">
    <property type="entry name" value="RHGA/B-epi-like_pectate_lyase"/>
</dbReference>
<dbReference type="Gene3D" id="2.160.20.10">
    <property type="entry name" value="Single-stranded right-handed beta-helix, Pectin lyase-like"/>
    <property type="match status" value="1"/>
</dbReference>
<dbReference type="Pfam" id="PF12708">
    <property type="entry name" value="Pect-lyase_RHGA_epim"/>
    <property type="match status" value="1"/>
</dbReference>
<sequence>MLKWDDNHYPSNNARLIDLLLDIEDKPLKKITEETQQLFNQIRKQVSPQTTTRKKTLQERFWSLISTDFTIDDKKEIGFQVEENQIYPYWKKELDRQYDRLQKVTGNYISVTEFGARGDGQTDSTAAFKKAFGNGGKKIFVPEGVYIVKGLNLPSWTRLVGAGKGKTVIRLHDDAPRRRTLLANKNPISGNRNISVEGLTLDWNIERLDPTQKSATGNNFSSCLTFANVQNGWVKNVEAINPGLHCFDISSSFYSYAGDGTKAKGGSQYVWLDQVTGYGFGDDGVTTHHSDFIFISNSHFHDPGGRSHKKGFSNSNGFEIDDGSRRVWLVNNSSARCFGGVEIKAHATSSAAAGVHISGHLSVNDNRAFNFRHIGHHHAEDDESKSAFTITAQKLVAIHPVHTELYKNSSPRALVVSGYRNVAVNRFLFAGDPDYDYRGETAASVQFRAGNVALANGRIQGFRSAKTDLTIASGEKNVRNVLVQNVHSYNSASEMLDLGNDDSTVQINNILRAET</sequence>
<dbReference type="SMART" id="SM00710">
    <property type="entry name" value="PbH1"/>
    <property type="match status" value="6"/>
</dbReference>
<accession>A0A365KTV8</accession>
<proteinExistence type="predicted"/>
<keyword evidence="3" id="KW-1185">Reference proteome</keyword>
<dbReference type="GO" id="GO:0016829">
    <property type="term" value="F:lyase activity"/>
    <property type="evidence" value="ECO:0007669"/>
    <property type="project" value="UniProtKB-KW"/>
</dbReference>
<protein>
    <submittedName>
        <fullName evidence="2">Pectate lyase</fullName>
    </submittedName>
</protein>
<dbReference type="Proteomes" id="UP000251002">
    <property type="component" value="Unassembled WGS sequence"/>
</dbReference>
<reference evidence="2 3" key="1">
    <citation type="submission" date="2018-06" db="EMBL/GenBank/DDBJ databases">
        <title>The draft genome sequences of strains SCU63 and S1.</title>
        <authorList>
            <person name="Gan L."/>
        </authorList>
    </citation>
    <scope>NUCLEOTIDE SEQUENCE [LARGE SCALE GENOMIC DNA]</scope>
    <source>
        <strain evidence="2 3">SCU63</strain>
    </source>
</reference>
<dbReference type="AlphaFoldDB" id="A0A365KTV8"/>
<feature type="domain" description="Rhamnogalacturonase A/B/Epimerase-like pectate lyase" evidence="1">
    <location>
        <begin position="108"/>
        <end position="340"/>
    </location>
</feature>
<evidence type="ECO:0000259" key="1">
    <source>
        <dbReference type="Pfam" id="PF12708"/>
    </source>
</evidence>
<dbReference type="EMBL" id="QLZR01000004">
    <property type="protein sequence ID" value="RAZ76588.1"/>
    <property type="molecule type" value="Genomic_DNA"/>
</dbReference>
<dbReference type="SUPFAM" id="SSF51126">
    <property type="entry name" value="Pectin lyase-like"/>
    <property type="match status" value="1"/>
</dbReference>
<dbReference type="RefSeq" id="WP_112223760.1">
    <property type="nucleotide sequence ID" value="NZ_CP047673.1"/>
</dbReference>
<gene>
    <name evidence="2" type="ORF">DP120_11150</name>
</gene>
<dbReference type="InterPro" id="IPR006626">
    <property type="entry name" value="PbH1"/>
</dbReference>
<dbReference type="InterPro" id="IPR011050">
    <property type="entry name" value="Pectin_lyase_fold/virulence"/>
</dbReference>
<evidence type="ECO:0000313" key="2">
    <source>
        <dbReference type="EMBL" id="RAZ76588.1"/>
    </source>
</evidence>
<comment type="caution">
    <text evidence="2">The sequence shown here is derived from an EMBL/GenBank/DDBJ whole genome shotgun (WGS) entry which is preliminary data.</text>
</comment>
<keyword evidence="2" id="KW-0456">Lyase</keyword>